<evidence type="ECO:0000259" key="6">
    <source>
        <dbReference type="Pfam" id="PF06803"/>
    </source>
</evidence>
<feature type="transmembrane region" description="Helical" evidence="5">
    <location>
        <begin position="73"/>
        <end position="92"/>
    </location>
</feature>
<dbReference type="RefSeq" id="WP_202244319.1">
    <property type="nucleotide sequence ID" value="NZ_JAESIY010000005.1"/>
</dbReference>
<evidence type="ECO:0000256" key="2">
    <source>
        <dbReference type="ARBA" id="ARBA00022692"/>
    </source>
</evidence>
<protein>
    <submittedName>
        <fullName evidence="7">DUF1232 domain-containing protein</fullName>
    </submittedName>
</protein>
<reference evidence="7" key="1">
    <citation type="submission" date="2021-01" db="EMBL/GenBank/DDBJ databases">
        <title>Fulvivirga kasyanovii gen. nov., sp nov., a novel member of the phylum Bacteroidetes isolated from seawater in a mussel farm.</title>
        <authorList>
            <person name="Zhao L.-H."/>
            <person name="Wang Z.-J."/>
        </authorList>
    </citation>
    <scope>NUCLEOTIDE SEQUENCE</scope>
    <source>
        <strain evidence="7">2943</strain>
    </source>
</reference>
<evidence type="ECO:0000313" key="7">
    <source>
        <dbReference type="EMBL" id="MBL3656527.1"/>
    </source>
</evidence>
<dbReference type="Pfam" id="PF06803">
    <property type="entry name" value="DUF1232"/>
    <property type="match status" value="1"/>
</dbReference>
<organism evidence="7 8">
    <name type="scientific">Fulvivirga sediminis</name>
    <dbReference type="NCBI Taxonomy" id="2803949"/>
    <lineage>
        <taxon>Bacteria</taxon>
        <taxon>Pseudomonadati</taxon>
        <taxon>Bacteroidota</taxon>
        <taxon>Cytophagia</taxon>
        <taxon>Cytophagales</taxon>
        <taxon>Fulvivirgaceae</taxon>
        <taxon>Fulvivirga</taxon>
    </lineage>
</organism>
<dbReference type="Proteomes" id="UP000659388">
    <property type="component" value="Unassembled WGS sequence"/>
</dbReference>
<evidence type="ECO:0000256" key="1">
    <source>
        <dbReference type="ARBA" id="ARBA00004127"/>
    </source>
</evidence>
<keyword evidence="4 5" id="KW-0472">Membrane</keyword>
<dbReference type="InterPro" id="IPR010652">
    <property type="entry name" value="DUF1232"/>
</dbReference>
<evidence type="ECO:0000256" key="5">
    <source>
        <dbReference type="SAM" id="Phobius"/>
    </source>
</evidence>
<keyword evidence="8" id="KW-1185">Reference proteome</keyword>
<feature type="domain" description="DUF1232" evidence="6">
    <location>
        <begin position="78"/>
        <end position="113"/>
    </location>
</feature>
<accession>A0A937F7M9</accession>
<keyword evidence="3 5" id="KW-1133">Transmembrane helix</keyword>
<proteinExistence type="predicted"/>
<keyword evidence="2 5" id="KW-0812">Transmembrane</keyword>
<evidence type="ECO:0000313" key="8">
    <source>
        <dbReference type="Proteomes" id="UP000659388"/>
    </source>
</evidence>
<dbReference type="EMBL" id="JAESIY010000005">
    <property type="protein sequence ID" value="MBL3656527.1"/>
    <property type="molecule type" value="Genomic_DNA"/>
</dbReference>
<comment type="caution">
    <text evidence="7">The sequence shown here is derived from an EMBL/GenBank/DDBJ whole genome shotgun (WGS) entry which is preliminary data.</text>
</comment>
<gene>
    <name evidence="7" type="ORF">JL102_10320</name>
</gene>
<name>A0A937F7M9_9BACT</name>
<dbReference type="GO" id="GO:0012505">
    <property type="term" value="C:endomembrane system"/>
    <property type="evidence" value="ECO:0007669"/>
    <property type="project" value="UniProtKB-SubCell"/>
</dbReference>
<evidence type="ECO:0000256" key="3">
    <source>
        <dbReference type="ARBA" id="ARBA00022989"/>
    </source>
</evidence>
<evidence type="ECO:0000256" key="4">
    <source>
        <dbReference type="ARBA" id="ARBA00023136"/>
    </source>
</evidence>
<comment type="subcellular location">
    <subcellularLocation>
        <location evidence="1">Endomembrane system</location>
        <topology evidence="1">Multi-pass membrane protein</topology>
    </subcellularLocation>
</comment>
<dbReference type="AlphaFoldDB" id="A0A937F7M9"/>
<sequence>MSTTGQDNKFFRKAQQMASDMYQNRGKLNDLLKRAMEKIQDVLDKNKSNRPLQNALTLIRMVKAYINGAYRDVQTSSILLAIAALIYFVMPIDLIPDFIPVTGLIDDFGIMLWVYKKIQDEIDRFLDWEDLQKNNIS</sequence>